<protein>
    <submittedName>
        <fullName evidence="1">Uncharacterized protein</fullName>
    </submittedName>
</protein>
<keyword evidence="2" id="KW-1185">Reference proteome</keyword>
<evidence type="ECO:0000313" key="2">
    <source>
        <dbReference type="Proteomes" id="UP000807504"/>
    </source>
</evidence>
<evidence type="ECO:0000313" key="1">
    <source>
        <dbReference type="EMBL" id="KAF8795666.1"/>
    </source>
</evidence>
<reference evidence="1" key="1">
    <citation type="journal article" date="2020" name="bioRxiv">
        <title>Chromosome-level reference genome of the European wasp spider Argiope bruennichi: a resource for studies on range expansion and evolutionary adaptation.</title>
        <authorList>
            <person name="Sheffer M.M."/>
            <person name="Hoppe A."/>
            <person name="Krehenwinkel H."/>
            <person name="Uhl G."/>
            <person name="Kuss A.W."/>
            <person name="Jensen L."/>
            <person name="Jensen C."/>
            <person name="Gillespie R.G."/>
            <person name="Hoff K.J."/>
            <person name="Prost S."/>
        </authorList>
    </citation>
    <scope>NUCLEOTIDE SEQUENCE</scope>
</reference>
<dbReference type="Proteomes" id="UP000807504">
    <property type="component" value="Unassembled WGS sequence"/>
</dbReference>
<dbReference type="AlphaFoldDB" id="A0A8T0FY91"/>
<gene>
    <name evidence="1" type="ORF">HNY73_000138</name>
</gene>
<organism evidence="1 2">
    <name type="scientific">Argiope bruennichi</name>
    <name type="common">Wasp spider</name>
    <name type="synonym">Aranea bruennichi</name>
    <dbReference type="NCBI Taxonomy" id="94029"/>
    <lineage>
        <taxon>Eukaryota</taxon>
        <taxon>Metazoa</taxon>
        <taxon>Ecdysozoa</taxon>
        <taxon>Arthropoda</taxon>
        <taxon>Chelicerata</taxon>
        <taxon>Arachnida</taxon>
        <taxon>Araneae</taxon>
        <taxon>Araneomorphae</taxon>
        <taxon>Entelegynae</taxon>
        <taxon>Araneoidea</taxon>
        <taxon>Araneidae</taxon>
        <taxon>Argiope</taxon>
    </lineage>
</organism>
<name>A0A8T0FY91_ARGBR</name>
<reference evidence="1" key="2">
    <citation type="submission" date="2020-06" db="EMBL/GenBank/DDBJ databases">
        <authorList>
            <person name="Sheffer M."/>
        </authorList>
    </citation>
    <scope>NUCLEOTIDE SEQUENCE</scope>
</reference>
<proteinExistence type="predicted"/>
<comment type="caution">
    <text evidence="1">The sequence shown here is derived from an EMBL/GenBank/DDBJ whole genome shotgun (WGS) entry which is preliminary data.</text>
</comment>
<accession>A0A8T0FY91</accession>
<dbReference type="EMBL" id="JABXBU010000001">
    <property type="protein sequence ID" value="KAF8795666.1"/>
    <property type="molecule type" value="Genomic_DNA"/>
</dbReference>
<sequence length="128" mass="14619">MRRNICTRQTTYSRSPTFFPSCLSLKASSLTEGAWRSAREFVKGRGEVELLRDVCYAALPFLYRAVEQVTMAQKGYALLCTEDEGRRRECEAARIQFDSSGCRERTGRYWLAGPPLGMFWPSTKAMLD</sequence>